<dbReference type="AlphaFoldDB" id="H2XYF0"/>
<sequence length="44" mass="5204">MKRRTTLIICYKNNLFPIQKMFVFELKPKTTHHHTVTSSKSVAK</sequence>
<evidence type="ECO:0000313" key="2">
    <source>
        <dbReference type="Proteomes" id="UP000008144"/>
    </source>
</evidence>
<accession>H2XYF0</accession>
<reference evidence="1" key="4">
    <citation type="submission" date="2025-09" db="UniProtKB">
        <authorList>
            <consortium name="Ensembl"/>
        </authorList>
    </citation>
    <scope>IDENTIFICATION</scope>
</reference>
<dbReference type="Ensembl" id="ENSCINT00000037185.1">
    <property type="protein sequence ID" value="ENSCINP00000034684.1"/>
    <property type="gene ID" value="ENSCING00000021552.1"/>
</dbReference>
<dbReference type="EMBL" id="EAAA01001019">
    <property type="status" value="NOT_ANNOTATED_CDS"/>
    <property type="molecule type" value="Genomic_DNA"/>
</dbReference>
<proteinExistence type="predicted"/>
<keyword evidence="2" id="KW-1185">Reference proteome</keyword>
<evidence type="ECO:0000313" key="1">
    <source>
        <dbReference type="Ensembl" id="ENSCINP00000034684.1"/>
    </source>
</evidence>
<organism evidence="1 2">
    <name type="scientific">Ciona intestinalis</name>
    <name type="common">Transparent sea squirt</name>
    <name type="synonym">Ascidia intestinalis</name>
    <dbReference type="NCBI Taxonomy" id="7719"/>
    <lineage>
        <taxon>Eukaryota</taxon>
        <taxon>Metazoa</taxon>
        <taxon>Chordata</taxon>
        <taxon>Tunicata</taxon>
        <taxon>Ascidiacea</taxon>
        <taxon>Phlebobranchia</taxon>
        <taxon>Cionidae</taxon>
        <taxon>Ciona</taxon>
    </lineage>
</organism>
<reference evidence="2" key="1">
    <citation type="journal article" date="2002" name="Science">
        <title>The draft genome of Ciona intestinalis: insights into chordate and vertebrate origins.</title>
        <authorList>
            <person name="Dehal P."/>
            <person name="Satou Y."/>
            <person name="Campbell R.K."/>
            <person name="Chapman J."/>
            <person name="Degnan B."/>
            <person name="De Tomaso A."/>
            <person name="Davidson B."/>
            <person name="Di Gregorio A."/>
            <person name="Gelpke M."/>
            <person name="Goodstein D.M."/>
            <person name="Harafuji N."/>
            <person name="Hastings K.E."/>
            <person name="Ho I."/>
            <person name="Hotta K."/>
            <person name="Huang W."/>
            <person name="Kawashima T."/>
            <person name="Lemaire P."/>
            <person name="Martinez D."/>
            <person name="Meinertzhagen I.A."/>
            <person name="Necula S."/>
            <person name="Nonaka M."/>
            <person name="Putnam N."/>
            <person name="Rash S."/>
            <person name="Saiga H."/>
            <person name="Satake M."/>
            <person name="Terry A."/>
            <person name="Yamada L."/>
            <person name="Wang H.G."/>
            <person name="Awazu S."/>
            <person name="Azumi K."/>
            <person name="Boore J."/>
            <person name="Branno M."/>
            <person name="Chin-Bow S."/>
            <person name="DeSantis R."/>
            <person name="Doyle S."/>
            <person name="Francino P."/>
            <person name="Keys D.N."/>
            <person name="Haga S."/>
            <person name="Hayashi H."/>
            <person name="Hino K."/>
            <person name="Imai K.S."/>
            <person name="Inaba K."/>
            <person name="Kano S."/>
            <person name="Kobayashi K."/>
            <person name="Kobayashi M."/>
            <person name="Lee B.I."/>
            <person name="Makabe K.W."/>
            <person name="Manohar C."/>
            <person name="Matassi G."/>
            <person name="Medina M."/>
            <person name="Mochizuki Y."/>
            <person name="Mount S."/>
            <person name="Morishita T."/>
            <person name="Miura S."/>
            <person name="Nakayama A."/>
            <person name="Nishizaka S."/>
            <person name="Nomoto H."/>
            <person name="Ohta F."/>
            <person name="Oishi K."/>
            <person name="Rigoutsos I."/>
            <person name="Sano M."/>
            <person name="Sasaki A."/>
            <person name="Sasakura Y."/>
            <person name="Shoguchi E."/>
            <person name="Shin-i T."/>
            <person name="Spagnuolo A."/>
            <person name="Stainier D."/>
            <person name="Suzuki M.M."/>
            <person name="Tassy O."/>
            <person name="Takatori N."/>
            <person name="Tokuoka M."/>
            <person name="Yagi K."/>
            <person name="Yoshizaki F."/>
            <person name="Wada S."/>
            <person name="Zhang C."/>
            <person name="Hyatt P.D."/>
            <person name="Larimer F."/>
            <person name="Detter C."/>
            <person name="Doggett N."/>
            <person name="Glavina T."/>
            <person name="Hawkins T."/>
            <person name="Richardson P."/>
            <person name="Lucas S."/>
            <person name="Kohara Y."/>
            <person name="Levine M."/>
            <person name="Satoh N."/>
            <person name="Rokhsar D.S."/>
        </authorList>
    </citation>
    <scope>NUCLEOTIDE SEQUENCE [LARGE SCALE GENOMIC DNA]</scope>
</reference>
<dbReference type="HOGENOM" id="CLU_3224237_0_0_1"/>
<dbReference type="Proteomes" id="UP000008144">
    <property type="component" value="Chromosome 12"/>
</dbReference>
<dbReference type="InParanoid" id="H2XYF0"/>
<reference evidence="1" key="3">
    <citation type="submission" date="2025-08" db="UniProtKB">
        <authorList>
            <consortium name="Ensembl"/>
        </authorList>
    </citation>
    <scope>IDENTIFICATION</scope>
</reference>
<name>H2XYF0_CIOIN</name>
<reference evidence="1" key="2">
    <citation type="journal article" date="2008" name="Genome Biol.">
        <title>Improved genome assembly and evidence-based global gene model set for the chordate Ciona intestinalis: new insight into intron and operon populations.</title>
        <authorList>
            <person name="Satou Y."/>
            <person name="Mineta K."/>
            <person name="Ogasawara M."/>
            <person name="Sasakura Y."/>
            <person name="Shoguchi E."/>
            <person name="Ueno K."/>
            <person name="Yamada L."/>
            <person name="Matsumoto J."/>
            <person name="Wasserscheid J."/>
            <person name="Dewar K."/>
            <person name="Wiley G.B."/>
            <person name="Macmil S.L."/>
            <person name="Roe B.A."/>
            <person name="Zeller R.W."/>
            <person name="Hastings K.E."/>
            <person name="Lemaire P."/>
            <person name="Lindquist E."/>
            <person name="Endo T."/>
            <person name="Hotta K."/>
            <person name="Inaba K."/>
        </authorList>
    </citation>
    <scope>NUCLEOTIDE SEQUENCE [LARGE SCALE GENOMIC DNA]</scope>
    <source>
        <strain evidence="1">wild type</strain>
    </source>
</reference>
<protein>
    <submittedName>
        <fullName evidence="1">Uncharacterized protein</fullName>
    </submittedName>
</protein>